<feature type="compositionally biased region" description="Polar residues" evidence="2">
    <location>
        <begin position="217"/>
        <end position="226"/>
    </location>
</feature>
<accession>A0A835HZV8</accession>
<feature type="region of interest" description="Disordered" evidence="2">
    <location>
        <begin position="193"/>
        <end position="231"/>
    </location>
</feature>
<sequence>MDCNKEEARRAQKMAEEKMENKDFIKASKFALMAKRLYPTLENIEKMLAVCEVHCSAQLKDRDWYGILQVVHTVDRASMKKQYRKLVSLLHPDNNKFPGADTAFKLVEEAQNMLSGYLKDSPTFWTSCPSCHTRYRFKTIYLNCSLQCPNCTKPFLAMKLEAPNPAGGRCTRKSPRQKQSVCYKECLRSAKRSKGTGTSNASSHQKQKGSALLDGNNKAQECNPNVDSKEIGGDQEAEDIDFIENRDKLASASVSDGIMTTIDKTPSIVMETPLVTKEVASAIANLNDTVCPVSIAMESTPINEKVNPTASEAMPMATEAVPNTTDSSAGTDLVDIIDTVVVTTEPVSNTVVNTSFAVTTDAAPLVALNETSTSIESCTSNDGLVSVGNDPDPASIPCKIEELSDTENIEVDMERMEEAEPVKDRPTFWTACSVCNTRYEYYKDILNRALRCKMCLKPFIAYDLNVQGVPSGNPLTQPDGPDVPEQKKGSHNGHNKGEELAPASVSDGRAPNAPVSDGIINTIHKTVSNITEIPLVTKEVASAIANDFDCPASIAMHFVPVKEEFTPTANEVMPMATEALPIISVSSVANDLVGIIAGKSIAVTVESVDITKEVVPSIAVNPSFVVTNDAAPLVAPNKTYSAFECHTSAVSNGELVSVGNVPVPYLQVSFELLRLISTLKKVHVSGLTIAILNEWEKVIRSGEAVRFNVGWLRKAFNQIKDCYTIYENFRGLLVSNEERYTEQNVEIVTLTASIEKRKGEIEDFCNALEVAKNRKNDLTAKINEARGYLSQFDELFCLVP</sequence>
<feature type="coiled-coil region" evidence="1">
    <location>
        <begin position="761"/>
        <end position="788"/>
    </location>
</feature>
<dbReference type="Pfam" id="PF00226">
    <property type="entry name" value="DnaJ"/>
    <property type="match status" value="1"/>
</dbReference>
<keyword evidence="1" id="KW-0175">Coiled coil</keyword>
<evidence type="ECO:0000313" key="4">
    <source>
        <dbReference type="EMBL" id="KAF9607428.1"/>
    </source>
</evidence>
<evidence type="ECO:0000256" key="1">
    <source>
        <dbReference type="SAM" id="Coils"/>
    </source>
</evidence>
<organism evidence="4 5">
    <name type="scientific">Coptis chinensis</name>
    <dbReference type="NCBI Taxonomy" id="261450"/>
    <lineage>
        <taxon>Eukaryota</taxon>
        <taxon>Viridiplantae</taxon>
        <taxon>Streptophyta</taxon>
        <taxon>Embryophyta</taxon>
        <taxon>Tracheophyta</taxon>
        <taxon>Spermatophyta</taxon>
        <taxon>Magnoliopsida</taxon>
        <taxon>Ranunculales</taxon>
        <taxon>Ranunculaceae</taxon>
        <taxon>Coptidoideae</taxon>
        <taxon>Coptis</taxon>
    </lineage>
</organism>
<dbReference type="Proteomes" id="UP000631114">
    <property type="component" value="Unassembled WGS sequence"/>
</dbReference>
<dbReference type="Gene3D" id="1.10.287.110">
    <property type="entry name" value="DnaJ domain"/>
    <property type="match status" value="1"/>
</dbReference>
<dbReference type="PRINTS" id="PR00625">
    <property type="entry name" value="JDOMAIN"/>
</dbReference>
<dbReference type="OrthoDB" id="10250354at2759"/>
<dbReference type="CDD" id="cd06257">
    <property type="entry name" value="DnaJ"/>
    <property type="match status" value="1"/>
</dbReference>
<comment type="caution">
    <text evidence="4">The sequence shown here is derived from an EMBL/GenBank/DDBJ whole genome shotgun (WGS) entry which is preliminary data.</text>
</comment>
<gene>
    <name evidence="4" type="ORF">IFM89_035566</name>
</gene>
<dbReference type="InterPro" id="IPR036869">
    <property type="entry name" value="J_dom_sf"/>
</dbReference>
<dbReference type="SUPFAM" id="SSF46565">
    <property type="entry name" value="Chaperone J-domain"/>
    <property type="match status" value="1"/>
</dbReference>
<dbReference type="AlphaFoldDB" id="A0A835HZV8"/>
<evidence type="ECO:0000313" key="5">
    <source>
        <dbReference type="Proteomes" id="UP000631114"/>
    </source>
</evidence>
<feature type="domain" description="J" evidence="3">
    <location>
        <begin position="63"/>
        <end position="119"/>
    </location>
</feature>
<dbReference type="Pfam" id="PF23551">
    <property type="entry name" value="Zn_ribbon_20"/>
    <property type="match status" value="1"/>
</dbReference>
<dbReference type="InterPro" id="IPR056988">
    <property type="entry name" value="Zn_ribbon_pln"/>
</dbReference>
<dbReference type="SMART" id="SM00271">
    <property type="entry name" value="DnaJ"/>
    <property type="match status" value="1"/>
</dbReference>
<dbReference type="PROSITE" id="PS50076">
    <property type="entry name" value="DNAJ_2"/>
    <property type="match status" value="1"/>
</dbReference>
<dbReference type="InterPro" id="IPR001623">
    <property type="entry name" value="DnaJ_domain"/>
</dbReference>
<dbReference type="PANTHER" id="PTHR44137:SF57">
    <property type="entry name" value="CHAPERONE DNAJ-DOMAIN PROTEIN"/>
    <property type="match status" value="1"/>
</dbReference>
<protein>
    <recommendedName>
        <fullName evidence="3">J domain-containing protein</fullName>
    </recommendedName>
</protein>
<keyword evidence="5" id="KW-1185">Reference proteome</keyword>
<dbReference type="PANTHER" id="PTHR44137">
    <property type="entry name" value="BNAC03G44070D PROTEIN"/>
    <property type="match status" value="1"/>
</dbReference>
<dbReference type="EMBL" id="JADFTS010000005">
    <property type="protein sequence ID" value="KAF9607428.1"/>
    <property type="molecule type" value="Genomic_DNA"/>
</dbReference>
<feature type="compositionally biased region" description="Polar residues" evidence="2">
    <location>
        <begin position="195"/>
        <end position="204"/>
    </location>
</feature>
<feature type="region of interest" description="Disordered" evidence="2">
    <location>
        <begin position="471"/>
        <end position="513"/>
    </location>
</feature>
<evidence type="ECO:0000256" key="2">
    <source>
        <dbReference type="SAM" id="MobiDB-lite"/>
    </source>
</evidence>
<evidence type="ECO:0000259" key="3">
    <source>
        <dbReference type="PROSITE" id="PS50076"/>
    </source>
</evidence>
<name>A0A835HZV8_9MAGN</name>
<proteinExistence type="predicted"/>
<reference evidence="4 5" key="1">
    <citation type="submission" date="2020-10" db="EMBL/GenBank/DDBJ databases">
        <title>The Coptis chinensis genome and diversification of protoberbering-type alkaloids.</title>
        <authorList>
            <person name="Wang B."/>
            <person name="Shu S."/>
            <person name="Song C."/>
            <person name="Liu Y."/>
        </authorList>
    </citation>
    <scope>NUCLEOTIDE SEQUENCE [LARGE SCALE GENOMIC DNA]</scope>
    <source>
        <strain evidence="4">HL-2020</strain>
        <tissue evidence="4">Leaf</tissue>
    </source>
</reference>